<protein>
    <submittedName>
        <fullName evidence="3">Transmembrane protein</fullName>
    </submittedName>
</protein>
<dbReference type="AlphaFoldDB" id="A0A1I7V0A4"/>
<accession>A0A1I7V0A4</accession>
<name>A0A1I7V0A4_9PELO</name>
<dbReference type="Proteomes" id="UP000095282">
    <property type="component" value="Unplaced"/>
</dbReference>
<keyword evidence="1" id="KW-0812">Transmembrane</keyword>
<reference evidence="3" key="1">
    <citation type="submission" date="2016-11" db="UniProtKB">
        <authorList>
            <consortium name="WormBaseParasite"/>
        </authorList>
    </citation>
    <scope>IDENTIFICATION</scope>
</reference>
<evidence type="ECO:0000313" key="2">
    <source>
        <dbReference type="Proteomes" id="UP000095282"/>
    </source>
</evidence>
<keyword evidence="2" id="KW-1185">Reference proteome</keyword>
<dbReference type="InterPro" id="IPR019428">
    <property type="entry name" value="7TM_GPCR_serpentine_rcpt_Str"/>
</dbReference>
<sequence>MAVSKSILIQSFHSWKLILWLLVPFFNGVVWSLIGFFLCPPDKEKIELSREHVMESFGEPIENYSFLGGTMYTISTNGTITLHYKLLTAVGLMSFTVVSWLFDVQK</sequence>
<proteinExistence type="predicted"/>
<organism evidence="2 3">
    <name type="scientific">Caenorhabditis tropicalis</name>
    <dbReference type="NCBI Taxonomy" id="1561998"/>
    <lineage>
        <taxon>Eukaryota</taxon>
        <taxon>Metazoa</taxon>
        <taxon>Ecdysozoa</taxon>
        <taxon>Nematoda</taxon>
        <taxon>Chromadorea</taxon>
        <taxon>Rhabditida</taxon>
        <taxon>Rhabditina</taxon>
        <taxon>Rhabditomorpha</taxon>
        <taxon>Rhabditoidea</taxon>
        <taxon>Rhabditidae</taxon>
        <taxon>Peloderinae</taxon>
        <taxon>Caenorhabditis</taxon>
    </lineage>
</organism>
<evidence type="ECO:0000256" key="1">
    <source>
        <dbReference type="SAM" id="Phobius"/>
    </source>
</evidence>
<dbReference type="WBParaSite" id="Csp11.Scaffold630.g21115.t1">
    <property type="protein sequence ID" value="Csp11.Scaffold630.g21115.t1"/>
    <property type="gene ID" value="Csp11.Scaffold630.g21115"/>
</dbReference>
<keyword evidence="1" id="KW-1133">Transmembrane helix</keyword>
<dbReference type="STRING" id="1561998.A0A1I7V0A4"/>
<dbReference type="Pfam" id="PF10326">
    <property type="entry name" value="7TM_GPCR_Str"/>
    <property type="match status" value="1"/>
</dbReference>
<feature type="transmembrane region" description="Helical" evidence="1">
    <location>
        <begin position="17"/>
        <end position="39"/>
    </location>
</feature>
<evidence type="ECO:0000313" key="3">
    <source>
        <dbReference type="WBParaSite" id="Csp11.Scaffold630.g21115.t1"/>
    </source>
</evidence>
<feature type="transmembrane region" description="Helical" evidence="1">
    <location>
        <begin position="82"/>
        <end position="102"/>
    </location>
</feature>
<keyword evidence="1" id="KW-0472">Membrane</keyword>